<dbReference type="GO" id="GO:0005737">
    <property type="term" value="C:cytoplasm"/>
    <property type="evidence" value="ECO:0007669"/>
    <property type="project" value="TreeGrafter"/>
</dbReference>
<feature type="transmembrane region" description="Helical" evidence="11">
    <location>
        <begin position="109"/>
        <end position="130"/>
    </location>
</feature>
<feature type="domain" description="CNNM transmembrane" evidence="12">
    <location>
        <begin position="45"/>
        <end position="228"/>
    </location>
</feature>
<feature type="compositionally biased region" description="Polar residues" evidence="10">
    <location>
        <begin position="486"/>
        <end position="496"/>
    </location>
</feature>
<keyword evidence="6 9" id="KW-1133">Transmembrane helix</keyword>
<evidence type="ECO:0000259" key="12">
    <source>
        <dbReference type="PROSITE" id="PS51846"/>
    </source>
</evidence>
<evidence type="ECO:0000256" key="8">
    <source>
        <dbReference type="ARBA" id="ARBA00023136"/>
    </source>
</evidence>
<evidence type="ECO:0000256" key="3">
    <source>
        <dbReference type="ARBA" id="ARBA00022737"/>
    </source>
</evidence>
<dbReference type="Pfam" id="PF01595">
    <property type="entry name" value="CNNM"/>
    <property type="match status" value="1"/>
</dbReference>
<gene>
    <name evidence="13" type="ORF">L486_04745</name>
</gene>
<dbReference type="SUPFAM" id="SSF54631">
    <property type="entry name" value="CBS-domain pair"/>
    <property type="match status" value="1"/>
</dbReference>
<dbReference type="InterPro" id="IPR044751">
    <property type="entry name" value="Ion_transp-like_CBS"/>
</dbReference>
<dbReference type="GO" id="GO:0015031">
    <property type="term" value="P:protein transport"/>
    <property type="evidence" value="ECO:0007669"/>
    <property type="project" value="UniProtKB-KW"/>
</dbReference>
<feature type="transmembrane region" description="Helical" evidence="11">
    <location>
        <begin position="49"/>
        <end position="74"/>
    </location>
</feature>
<evidence type="ECO:0000256" key="4">
    <source>
        <dbReference type="ARBA" id="ARBA00022786"/>
    </source>
</evidence>
<feature type="compositionally biased region" description="Polar residues" evidence="10">
    <location>
        <begin position="415"/>
        <end position="445"/>
    </location>
</feature>
<sequence length="788" mass="87255">MPPLRVGASLPTLLTLTRLFHAIPKRSEEWVLAAPPPIEPEDPPDSPAFWWKLGLSVVFVLSGGVFAGLTLALMGSDDLNLRVLATSSSNPKERKAAAKVLKLLSRGRHWVLVVLLLSNVIVNESLPIFLDDVLGGGLYAVIVSTTMIVIFGEIIPQAVCVRYGLAIGGACAPMVWCFMILFSPIAWPTAKLLDYILGTDEGHTYKKAELKSFLQFHREGEEPLRDDEIGILNGVLSLNDKHAKEIMTPIKDCLTLSSDKVLDHEAIDHILLSGFSRIPIHEPGQKDNFIGMLLVKRLITYNPDDEWPVSKFSLLPLPEAKPDINCFQALDYFQTGRAHLLLISETPGQKGGAIGIVTVKKAIADILAELSVDETDRYEDNHSKKMAKRSGPAAVMRGIIERRRVINAFSRRPSRSNTHDTTPNNPAQNTISLPPTNGDSGNTQDGILIQIDNGNLVAEPVGFRGESEDSVQVDQSKKLTVGENPNIKTNSNNQPENLMDTIEETSSGAGQCKKKKKKAKKGKKDKTDRDDIPNSSVSSLPFDSHQSFSRACSNFLQKYDDDSLAPSANEDELKASVRKRNRGWRWVEHRIPNQGYLYRKLIKYIPYTLTPNSSTSRNEVEEAVEEEEGLEDDIPDQAVALPSSNTRDQRGRRVDIEEYIVYSRTYGCPQFCFRAFDENGAPLTVPMLLSLNLLKGGAGGAINSTNPMDDTLMLDDSSPFPLLQSLEHPTTGELVLGIHPCRVSNAVTEILDAEQPKESMEEEGKEDELEWLECWLMLTNDIIDLSYP</sequence>
<dbReference type="PROSITE" id="PS51846">
    <property type="entry name" value="CNNM"/>
    <property type="match status" value="1"/>
</dbReference>
<dbReference type="Proteomes" id="UP000092583">
    <property type="component" value="Unassembled WGS sequence"/>
</dbReference>
<evidence type="ECO:0000256" key="10">
    <source>
        <dbReference type="SAM" id="MobiDB-lite"/>
    </source>
</evidence>
<evidence type="ECO:0000256" key="5">
    <source>
        <dbReference type="ARBA" id="ARBA00022927"/>
    </source>
</evidence>
<name>A0A1B9INW8_9TREE</name>
<dbReference type="Pfam" id="PF03987">
    <property type="entry name" value="Autophagy_act_C"/>
    <property type="match status" value="1"/>
</dbReference>
<reference evidence="14" key="2">
    <citation type="submission" date="2013-12" db="EMBL/GenBank/DDBJ databases">
        <title>Evolution of pathogenesis and genome organization in the Tremellales.</title>
        <authorList>
            <person name="Cuomo C."/>
            <person name="Litvintseva A."/>
            <person name="Heitman J."/>
            <person name="Chen Y."/>
            <person name="Sun S."/>
            <person name="Springer D."/>
            <person name="Dromer F."/>
            <person name="Young S."/>
            <person name="Zeng Q."/>
            <person name="Chapman S."/>
            <person name="Gujja S."/>
            <person name="Saif S."/>
            <person name="Birren B."/>
        </authorList>
    </citation>
    <scope>NUCLEOTIDE SEQUENCE [LARGE SCALE GENOMIC DNA]</scope>
    <source>
        <strain evidence="14">CBS 10435</strain>
    </source>
</reference>
<dbReference type="GO" id="GO:0006914">
    <property type="term" value="P:autophagy"/>
    <property type="evidence" value="ECO:0007669"/>
    <property type="project" value="UniProtKB-KW"/>
</dbReference>
<evidence type="ECO:0000256" key="2">
    <source>
        <dbReference type="ARBA" id="ARBA00022692"/>
    </source>
</evidence>
<feature type="region of interest" description="Disordered" evidence="10">
    <location>
        <begin position="407"/>
        <end position="446"/>
    </location>
</feature>
<dbReference type="GO" id="GO:0010960">
    <property type="term" value="P:magnesium ion homeostasis"/>
    <property type="evidence" value="ECO:0007669"/>
    <property type="project" value="InterPro"/>
</dbReference>
<dbReference type="STRING" id="1331196.A0A1B9INW8"/>
<comment type="subcellular location">
    <subcellularLocation>
        <location evidence="1">Membrane</location>
        <topology evidence="1">Multi-pass membrane protein</topology>
    </subcellularLocation>
</comment>
<accession>A0A1B9INW8</accession>
<dbReference type="InterPro" id="IPR046342">
    <property type="entry name" value="CBS_dom_sf"/>
</dbReference>
<reference evidence="13 14" key="1">
    <citation type="submission" date="2013-07" db="EMBL/GenBank/DDBJ databases">
        <title>The Genome Sequence of Kwoniella mangroviensis CBS10435.</title>
        <authorList>
            <consortium name="The Broad Institute Genome Sequencing Platform"/>
            <person name="Cuomo C."/>
            <person name="Litvintseva A."/>
            <person name="Chen Y."/>
            <person name="Heitman J."/>
            <person name="Sun S."/>
            <person name="Springer D."/>
            <person name="Dromer F."/>
            <person name="Young S.K."/>
            <person name="Zeng Q."/>
            <person name="Gargeya S."/>
            <person name="Fitzgerald M."/>
            <person name="Abouelleil A."/>
            <person name="Alvarado L."/>
            <person name="Berlin A.M."/>
            <person name="Chapman S.B."/>
            <person name="Dewar J."/>
            <person name="Goldberg J."/>
            <person name="Griggs A."/>
            <person name="Gujja S."/>
            <person name="Hansen M."/>
            <person name="Howarth C."/>
            <person name="Imamovic A."/>
            <person name="Larimer J."/>
            <person name="McCowan C."/>
            <person name="Murphy C."/>
            <person name="Pearson M."/>
            <person name="Priest M."/>
            <person name="Roberts A."/>
            <person name="Saif S."/>
            <person name="Shea T."/>
            <person name="Sykes S."/>
            <person name="Wortman J."/>
            <person name="Nusbaum C."/>
            <person name="Birren B."/>
        </authorList>
    </citation>
    <scope>NUCLEOTIDE SEQUENCE [LARGE SCALE GENOMIC DNA]</scope>
    <source>
        <strain evidence="13 14">CBS 10435</strain>
    </source>
</reference>
<dbReference type="FunFam" id="3.10.580.10:FF:000006">
    <property type="entry name" value="DUF21 and CBS domain protein"/>
    <property type="match status" value="1"/>
</dbReference>
<keyword evidence="14" id="KW-1185">Reference proteome</keyword>
<dbReference type="AlphaFoldDB" id="A0A1B9INW8"/>
<evidence type="ECO:0000256" key="7">
    <source>
        <dbReference type="ARBA" id="ARBA00023006"/>
    </source>
</evidence>
<dbReference type="CDD" id="cd04590">
    <property type="entry name" value="CBS_pair_CorC_HlyC_assoc"/>
    <property type="match status" value="1"/>
</dbReference>
<protein>
    <recommendedName>
        <fullName evidence="12">CNNM transmembrane domain-containing protein</fullName>
    </recommendedName>
</protein>
<feature type="compositionally biased region" description="Polar residues" evidence="10">
    <location>
        <begin position="533"/>
        <end position="545"/>
    </location>
</feature>
<evidence type="ECO:0000256" key="11">
    <source>
        <dbReference type="SAM" id="Phobius"/>
    </source>
</evidence>
<evidence type="ECO:0000256" key="1">
    <source>
        <dbReference type="ARBA" id="ARBA00004141"/>
    </source>
</evidence>
<evidence type="ECO:0000313" key="14">
    <source>
        <dbReference type="Proteomes" id="UP000092583"/>
    </source>
</evidence>
<keyword evidence="3" id="KW-0677">Repeat</keyword>
<dbReference type="PANTHER" id="PTHR12064">
    <property type="entry name" value="METAL TRANSPORTER CNNM"/>
    <property type="match status" value="1"/>
</dbReference>
<keyword evidence="8 9" id="KW-0472">Membrane</keyword>
<organism evidence="13 14">
    <name type="scientific">Kwoniella mangroviensis CBS 10435</name>
    <dbReference type="NCBI Taxonomy" id="1331196"/>
    <lineage>
        <taxon>Eukaryota</taxon>
        <taxon>Fungi</taxon>
        <taxon>Dikarya</taxon>
        <taxon>Basidiomycota</taxon>
        <taxon>Agaricomycotina</taxon>
        <taxon>Tremellomycetes</taxon>
        <taxon>Tremellales</taxon>
        <taxon>Cryptococcaceae</taxon>
        <taxon>Kwoniella</taxon>
    </lineage>
</organism>
<dbReference type="InterPro" id="IPR007135">
    <property type="entry name" value="Atg3/Atg10"/>
</dbReference>
<dbReference type="GO" id="GO:0019787">
    <property type="term" value="F:ubiquitin-like protein transferase activity"/>
    <property type="evidence" value="ECO:0007669"/>
    <property type="project" value="InterPro"/>
</dbReference>
<dbReference type="GO" id="GO:0016020">
    <property type="term" value="C:membrane"/>
    <property type="evidence" value="ECO:0007669"/>
    <property type="project" value="UniProtKB-SubCell"/>
</dbReference>
<keyword evidence="4" id="KW-0833">Ubl conjugation pathway</keyword>
<keyword evidence="5" id="KW-0653">Protein transport</keyword>
<dbReference type="GO" id="GO:0030026">
    <property type="term" value="P:intracellular manganese ion homeostasis"/>
    <property type="evidence" value="ECO:0007669"/>
    <property type="project" value="TreeGrafter"/>
</dbReference>
<evidence type="ECO:0000313" key="13">
    <source>
        <dbReference type="EMBL" id="OCF57289.1"/>
    </source>
</evidence>
<feature type="region of interest" description="Disordered" evidence="10">
    <location>
        <begin position="465"/>
        <end position="545"/>
    </location>
</feature>
<dbReference type="Gene3D" id="3.30.1460.50">
    <property type="match status" value="1"/>
</dbReference>
<keyword evidence="7" id="KW-0072">Autophagy</keyword>
<dbReference type="InterPro" id="IPR002550">
    <property type="entry name" value="CNNM"/>
</dbReference>
<keyword evidence="5" id="KW-0813">Transport</keyword>
<dbReference type="InterPro" id="IPR045095">
    <property type="entry name" value="ACDP"/>
</dbReference>
<dbReference type="OrthoDB" id="5353557at2759"/>
<feature type="compositionally biased region" description="Basic residues" evidence="10">
    <location>
        <begin position="512"/>
        <end position="524"/>
    </location>
</feature>
<feature type="transmembrane region" description="Helical" evidence="11">
    <location>
        <begin position="136"/>
        <end position="156"/>
    </location>
</feature>
<evidence type="ECO:0000256" key="9">
    <source>
        <dbReference type="PROSITE-ProRule" id="PRU01193"/>
    </source>
</evidence>
<dbReference type="Gene3D" id="3.10.580.10">
    <property type="entry name" value="CBS-domain"/>
    <property type="match status" value="1"/>
</dbReference>
<keyword evidence="2 9" id="KW-0812">Transmembrane</keyword>
<feature type="transmembrane region" description="Helical" evidence="11">
    <location>
        <begin position="163"/>
        <end position="187"/>
    </location>
</feature>
<proteinExistence type="predicted"/>
<evidence type="ECO:0000256" key="6">
    <source>
        <dbReference type="ARBA" id="ARBA00022989"/>
    </source>
</evidence>
<dbReference type="EMBL" id="KI669463">
    <property type="protein sequence ID" value="OCF57289.1"/>
    <property type="molecule type" value="Genomic_DNA"/>
</dbReference>
<dbReference type="PANTHER" id="PTHR12064:SF97">
    <property type="entry name" value="METAL TRANSPORTER CNNM-5"/>
    <property type="match status" value="1"/>
</dbReference>